<dbReference type="GO" id="GO:0005743">
    <property type="term" value="C:mitochondrial inner membrane"/>
    <property type="evidence" value="ECO:0007669"/>
    <property type="project" value="TreeGrafter"/>
</dbReference>
<evidence type="ECO:0000256" key="4">
    <source>
        <dbReference type="ARBA" id="ARBA00023136"/>
    </source>
</evidence>
<dbReference type="Proteomes" id="UP000682733">
    <property type="component" value="Unassembled WGS sequence"/>
</dbReference>
<evidence type="ECO:0000256" key="3">
    <source>
        <dbReference type="ARBA" id="ARBA00022989"/>
    </source>
</evidence>
<dbReference type="EMBL" id="CAJOBA010002134">
    <property type="protein sequence ID" value="CAF3631328.1"/>
    <property type="molecule type" value="Genomic_DNA"/>
</dbReference>
<feature type="transmembrane region" description="Helical" evidence="5">
    <location>
        <begin position="213"/>
        <end position="231"/>
    </location>
</feature>
<dbReference type="PANTHER" id="PTHR23291:SF112">
    <property type="entry name" value="GROWTH HORMONE-INDUCIBLE TRANSMEMBRANE PROTEIN"/>
    <property type="match status" value="1"/>
</dbReference>
<evidence type="ECO:0000313" key="6">
    <source>
        <dbReference type="EMBL" id="CAF0846113.1"/>
    </source>
</evidence>
<comment type="caution">
    <text evidence="7">The sequence shown here is derived from an EMBL/GenBank/DDBJ whole genome shotgun (WGS) entry which is preliminary data.</text>
</comment>
<evidence type="ECO:0000313" key="7">
    <source>
        <dbReference type="EMBL" id="CAF3631328.1"/>
    </source>
</evidence>
<proteinExistence type="inferred from homology"/>
<evidence type="ECO:0000256" key="2">
    <source>
        <dbReference type="ARBA" id="ARBA00022692"/>
    </source>
</evidence>
<keyword evidence="4 5" id="KW-0472">Membrane</keyword>
<evidence type="ECO:0000313" key="8">
    <source>
        <dbReference type="Proteomes" id="UP000682733"/>
    </source>
</evidence>
<name>A0A8S2HD07_9BILA</name>
<evidence type="ECO:0008006" key="9">
    <source>
        <dbReference type="Google" id="ProtNLM"/>
    </source>
</evidence>
<dbReference type="AlphaFoldDB" id="A0A8S2HD07"/>
<comment type="similarity">
    <text evidence="5">Belongs to the BI1 family.</text>
</comment>
<gene>
    <name evidence="6" type="ORF">OVA965_LOCUS6900</name>
    <name evidence="7" type="ORF">TMI583_LOCUS6896</name>
</gene>
<dbReference type="EMBL" id="CAJNOK010002134">
    <property type="protein sequence ID" value="CAF0846113.1"/>
    <property type="molecule type" value="Genomic_DNA"/>
</dbReference>
<keyword evidence="2 5" id="KW-0812">Transmembrane</keyword>
<dbReference type="Pfam" id="PF01027">
    <property type="entry name" value="Bax1-I"/>
    <property type="match status" value="1"/>
</dbReference>
<feature type="transmembrane region" description="Helical" evidence="5">
    <location>
        <begin position="155"/>
        <end position="175"/>
    </location>
</feature>
<accession>A0A8S2HD07</accession>
<dbReference type="InterPro" id="IPR006214">
    <property type="entry name" value="Bax_inhibitor_1-related"/>
</dbReference>
<feature type="transmembrane region" description="Helical" evidence="5">
    <location>
        <begin position="56"/>
        <end position="74"/>
    </location>
</feature>
<dbReference type="Proteomes" id="UP000677228">
    <property type="component" value="Unassembled WGS sequence"/>
</dbReference>
<dbReference type="PANTHER" id="PTHR23291">
    <property type="entry name" value="BAX INHIBITOR-RELATED"/>
    <property type="match status" value="1"/>
</dbReference>
<sequence length="335" mass="36148">MLCLLTKLNCVGAITARGTLIRTTTTPLKSLRLPSIPKRYESISISQRASNRQQQALIRGGLAVVAIGGVGYLLNKVLNSPHAAINVPGGATAVGSRTQTFDEAVAANRPFSEAVKRHLRSTYLHFAGGLAMTGTFAYYLHRTGWATRIMTMNKWTYLGVSFVGTLGALFATQAIDDRQHPVLKYSAWTVFNGALALSLSPVFFSAPALVSRAALYTAGIVGSITAVGMTARREQYLWIGAPLMAGLVVVCLSSIGAVALPMRFASIAQNISLYGGLVVFSGLVLWDTQNIIKHAEEAQMGMRKELSPINESLGIYLDSINLFVRILALMDRKKK</sequence>
<feature type="transmembrane region" description="Helical" evidence="5">
    <location>
        <begin position="271"/>
        <end position="292"/>
    </location>
</feature>
<evidence type="ECO:0000256" key="1">
    <source>
        <dbReference type="ARBA" id="ARBA00004141"/>
    </source>
</evidence>
<protein>
    <recommendedName>
        <fullName evidence="9">Growth hormone-inducible transmembrane protein</fullName>
    </recommendedName>
</protein>
<feature type="transmembrane region" description="Helical" evidence="5">
    <location>
        <begin position="122"/>
        <end position="140"/>
    </location>
</feature>
<feature type="transmembrane region" description="Helical" evidence="5">
    <location>
        <begin position="237"/>
        <end position="259"/>
    </location>
</feature>
<evidence type="ECO:0000256" key="5">
    <source>
        <dbReference type="RuleBase" id="RU004379"/>
    </source>
</evidence>
<comment type="subcellular location">
    <subcellularLocation>
        <location evidence="1">Membrane</location>
        <topology evidence="1">Multi-pass membrane protein</topology>
    </subcellularLocation>
</comment>
<organism evidence="7 8">
    <name type="scientific">Didymodactylos carnosus</name>
    <dbReference type="NCBI Taxonomy" id="1234261"/>
    <lineage>
        <taxon>Eukaryota</taxon>
        <taxon>Metazoa</taxon>
        <taxon>Spiralia</taxon>
        <taxon>Gnathifera</taxon>
        <taxon>Rotifera</taxon>
        <taxon>Eurotatoria</taxon>
        <taxon>Bdelloidea</taxon>
        <taxon>Philodinida</taxon>
        <taxon>Philodinidae</taxon>
        <taxon>Didymodactylos</taxon>
    </lineage>
</organism>
<keyword evidence="3 5" id="KW-1133">Transmembrane helix</keyword>
<reference evidence="7" key="1">
    <citation type="submission" date="2021-02" db="EMBL/GenBank/DDBJ databases">
        <authorList>
            <person name="Nowell W R."/>
        </authorList>
    </citation>
    <scope>NUCLEOTIDE SEQUENCE</scope>
</reference>